<dbReference type="PROSITE" id="PS00198">
    <property type="entry name" value="4FE4S_FER_1"/>
    <property type="match status" value="2"/>
</dbReference>
<dbReference type="Pfam" id="PF12831">
    <property type="entry name" value="FAD_oxidored"/>
    <property type="match status" value="1"/>
</dbReference>
<feature type="domain" description="4Fe-4S ferredoxin-type" evidence="9">
    <location>
        <begin position="578"/>
        <end position="607"/>
    </location>
</feature>
<protein>
    <submittedName>
        <fullName evidence="10">CoB--CoM heterodisulfide reductase iron-sulfur subunit A family protein</fullName>
    </submittedName>
</protein>
<dbReference type="PROSITE" id="PS51379">
    <property type="entry name" value="4FE4S_FER_2"/>
    <property type="match status" value="3"/>
</dbReference>
<proteinExistence type="inferred from homology"/>
<comment type="cofactor">
    <cofactor evidence="1">
        <name>FAD</name>
        <dbReference type="ChEBI" id="CHEBI:57692"/>
    </cofactor>
</comment>
<comment type="caution">
    <text evidence="10">The sequence shown here is derived from an EMBL/GenBank/DDBJ whole genome shotgun (WGS) entry which is preliminary data.</text>
</comment>
<dbReference type="Pfam" id="PF12838">
    <property type="entry name" value="Fer4_7"/>
    <property type="match status" value="1"/>
</dbReference>
<keyword evidence="6" id="KW-0560">Oxidoreductase</keyword>
<dbReference type="Proteomes" id="UP000779900">
    <property type="component" value="Unassembled WGS sequence"/>
</dbReference>
<dbReference type="InterPro" id="IPR023753">
    <property type="entry name" value="FAD/NAD-binding_dom"/>
</dbReference>
<evidence type="ECO:0000313" key="11">
    <source>
        <dbReference type="Proteomes" id="UP000779900"/>
    </source>
</evidence>
<evidence type="ECO:0000256" key="3">
    <source>
        <dbReference type="ARBA" id="ARBA00022485"/>
    </source>
</evidence>
<evidence type="ECO:0000259" key="9">
    <source>
        <dbReference type="PROSITE" id="PS51379"/>
    </source>
</evidence>
<dbReference type="GO" id="GO:0046872">
    <property type="term" value="F:metal ion binding"/>
    <property type="evidence" value="ECO:0007669"/>
    <property type="project" value="UniProtKB-KW"/>
</dbReference>
<keyword evidence="5" id="KW-0285">Flavoprotein</keyword>
<keyword evidence="5" id="KW-0274">FAD</keyword>
<keyword evidence="8" id="KW-0411">Iron-sulfur</keyword>
<dbReference type="InterPro" id="IPR036188">
    <property type="entry name" value="FAD/NAD-bd_sf"/>
</dbReference>
<dbReference type="Pfam" id="PF07992">
    <property type="entry name" value="Pyr_redox_2"/>
    <property type="match status" value="1"/>
</dbReference>
<keyword evidence="3" id="KW-0004">4Fe-4S</keyword>
<evidence type="ECO:0000256" key="6">
    <source>
        <dbReference type="ARBA" id="ARBA00023002"/>
    </source>
</evidence>
<keyword evidence="7" id="KW-0408">Iron</keyword>
<comment type="similarity">
    <text evidence="2">Belongs to the HdrA family.</text>
</comment>
<dbReference type="GO" id="GO:0051539">
    <property type="term" value="F:4 iron, 4 sulfur cluster binding"/>
    <property type="evidence" value="ECO:0007669"/>
    <property type="project" value="UniProtKB-KW"/>
</dbReference>
<dbReference type="PANTHER" id="PTHR43498">
    <property type="entry name" value="FERREDOXIN:COB-COM HETERODISULFIDE REDUCTASE SUBUNIT A"/>
    <property type="match status" value="1"/>
</dbReference>
<dbReference type="GO" id="GO:0016491">
    <property type="term" value="F:oxidoreductase activity"/>
    <property type="evidence" value="ECO:0007669"/>
    <property type="project" value="UniProtKB-KW"/>
</dbReference>
<sequence length="669" mass="72615">MAKNAPKIGVYVCHCGINIAQTVDVKAVAEYAMTLPNVVIGRDYMYMCSDPGQDLVKRDIKELGLTRVVVAACSPRMHEPTFRGAVFGSGMNPYLFEMCNIREQCSWVHVDRAEATEKAKDLVRSSVARANLLEPLEDRYADVTKAVMVVGAGISGIQAALDIAEAGHKVYLVEKEPSIGGHMAQLDKTFPTLDCSACILTPKMVDVSRHPNVELLTLSTVKKVSGFVGNFTVTVHQKARFVDVKQCTACGDCAKVCPQRFPNEFDLGLATRTAVYQPFPQAVPSAFVRNEKQCLGSLPLACGKCLQACEKKCIDFDQKDVDREIEVGAIVIATGTDVFDATTLPEYGYGKYPDVLTSLEFERLSSAGGPTGGHITKISDGEEPKDVVFIHCVGSRDKAVGNEYCSRVCCMFVIKQAHLLKDKMPGCEVTSYYMDIRAYGKGFEEFYDRVRDEGVRFKRGKPSEIFRRKGKLVVRVDDTLLGKVIEHETDMVVLGVGLVPAEGYLELAQTLKLSLSSDRFYLEAHPKLRPVDTNIDGVYLAGCAQGPKDIPDTVAQAKGAASSAIGLLNKGKVKVDPIVAEIKEEACSSCHICEALCPYQALVYDEQKHVMTVNQILCKGCGVCPAACPSAAITLKHYTSVQIDAQLDALLSKAAGSEQLAVSGTGTEA</sequence>
<evidence type="ECO:0000256" key="2">
    <source>
        <dbReference type="ARBA" id="ARBA00006561"/>
    </source>
</evidence>
<dbReference type="InterPro" id="IPR039650">
    <property type="entry name" value="HdrA-like"/>
</dbReference>
<dbReference type="InterPro" id="IPR017896">
    <property type="entry name" value="4Fe4S_Fe-S-bd"/>
</dbReference>
<evidence type="ECO:0000256" key="5">
    <source>
        <dbReference type="ARBA" id="ARBA00022827"/>
    </source>
</evidence>
<name>A0A937XG50_UNCW3</name>
<dbReference type="InterPro" id="IPR017900">
    <property type="entry name" value="4Fe4S_Fe_S_CS"/>
</dbReference>
<evidence type="ECO:0000256" key="1">
    <source>
        <dbReference type="ARBA" id="ARBA00001974"/>
    </source>
</evidence>
<reference evidence="10" key="1">
    <citation type="submission" date="2019-03" db="EMBL/GenBank/DDBJ databases">
        <title>Lake Tanganyika Metagenome-Assembled Genomes (MAGs).</title>
        <authorList>
            <person name="Tran P."/>
        </authorList>
    </citation>
    <scope>NUCLEOTIDE SEQUENCE</scope>
    <source>
        <strain evidence="10">K_DeepCast_150m_m2_040</strain>
    </source>
</reference>
<evidence type="ECO:0000256" key="8">
    <source>
        <dbReference type="ARBA" id="ARBA00023014"/>
    </source>
</evidence>
<organism evidence="10 11">
    <name type="scientific">candidate division WOR-3 bacterium</name>
    <dbReference type="NCBI Taxonomy" id="2052148"/>
    <lineage>
        <taxon>Bacteria</taxon>
        <taxon>Bacteria division WOR-3</taxon>
    </lineage>
</organism>
<accession>A0A937XG50</accession>
<feature type="domain" description="4Fe-4S ferredoxin-type" evidence="9">
    <location>
        <begin position="609"/>
        <end position="638"/>
    </location>
</feature>
<keyword evidence="4" id="KW-0479">Metal-binding</keyword>
<dbReference type="Gene3D" id="3.30.70.20">
    <property type="match status" value="2"/>
</dbReference>
<dbReference type="SUPFAM" id="SSF51905">
    <property type="entry name" value="FAD/NAD(P)-binding domain"/>
    <property type="match status" value="1"/>
</dbReference>
<feature type="domain" description="4Fe-4S ferredoxin-type" evidence="9">
    <location>
        <begin position="238"/>
        <end position="268"/>
    </location>
</feature>
<gene>
    <name evidence="10" type="ORF">FJY68_04140</name>
</gene>
<dbReference type="EMBL" id="VGIR01000016">
    <property type="protein sequence ID" value="MBM3331026.1"/>
    <property type="molecule type" value="Genomic_DNA"/>
</dbReference>
<dbReference type="SUPFAM" id="SSF54862">
    <property type="entry name" value="4Fe-4S ferredoxins"/>
    <property type="match status" value="1"/>
</dbReference>
<dbReference type="AlphaFoldDB" id="A0A937XG50"/>
<dbReference type="PANTHER" id="PTHR43498:SF1">
    <property type="entry name" value="COB--COM HETERODISULFIDE REDUCTASE IRON-SULFUR SUBUNIT A"/>
    <property type="match status" value="1"/>
</dbReference>
<evidence type="ECO:0000256" key="4">
    <source>
        <dbReference type="ARBA" id="ARBA00022723"/>
    </source>
</evidence>
<dbReference type="Gene3D" id="3.50.50.60">
    <property type="entry name" value="FAD/NAD(P)-binding domain"/>
    <property type="match status" value="1"/>
</dbReference>
<evidence type="ECO:0000313" key="10">
    <source>
        <dbReference type="EMBL" id="MBM3331026.1"/>
    </source>
</evidence>
<evidence type="ECO:0000256" key="7">
    <source>
        <dbReference type="ARBA" id="ARBA00023004"/>
    </source>
</evidence>